<reference evidence="1 2" key="1">
    <citation type="submission" date="2015-01" db="EMBL/GenBank/DDBJ databases">
        <title>Evolution of Trichinella species and genotypes.</title>
        <authorList>
            <person name="Korhonen P.K."/>
            <person name="Edoardo P."/>
            <person name="Giuseppe L.R."/>
            <person name="Gasser R.B."/>
        </authorList>
    </citation>
    <scope>NUCLEOTIDE SEQUENCE [LARGE SCALE GENOMIC DNA]</scope>
    <source>
        <strain evidence="1">ISS417</strain>
    </source>
</reference>
<accession>A0A0V0TE05</accession>
<comment type="caution">
    <text evidence="1">The sequence shown here is derived from an EMBL/GenBank/DDBJ whole genome shotgun (WGS) entry which is preliminary data.</text>
</comment>
<keyword evidence="2" id="KW-1185">Reference proteome</keyword>
<gene>
    <name evidence="1" type="ORF">T05_14387</name>
</gene>
<dbReference type="EMBL" id="JYDJ01000318">
    <property type="protein sequence ID" value="KRX37257.1"/>
    <property type="molecule type" value="Genomic_DNA"/>
</dbReference>
<name>A0A0V0TE05_9BILA</name>
<evidence type="ECO:0000313" key="2">
    <source>
        <dbReference type="Proteomes" id="UP000055048"/>
    </source>
</evidence>
<proteinExistence type="predicted"/>
<dbReference type="Proteomes" id="UP000055048">
    <property type="component" value="Unassembled WGS sequence"/>
</dbReference>
<organism evidence="1 2">
    <name type="scientific">Trichinella murrelli</name>
    <dbReference type="NCBI Taxonomy" id="144512"/>
    <lineage>
        <taxon>Eukaryota</taxon>
        <taxon>Metazoa</taxon>
        <taxon>Ecdysozoa</taxon>
        <taxon>Nematoda</taxon>
        <taxon>Enoplea</taxon>
        <taxon>Dorylaimia</taxon>
        <taxon>Trichinellida</taxon>
        <taxon>Trichinellidae</taxon>
        <taxon>Trichinella</taxon>
    </lineage>
</organism>
<protein>
    <submittedName>
        <fullName evidence="1">Uncharacterized protein</fullName>
    </submittedName>
</protein>
<dbReference type="AlphaFoldDB" id="A0A0V0TE05"/>
<evidence type="ECO:0000313" key="1">
    <source>
        <dbReference type="EMBL" id="KRX37257.1"/>
    </source>
</evidence>
<sequence length="80" mass="9632">MYSSSDTDRLWETIYMWYHNSSTPFVPTITMPNHQVQQNYNHITYDQQSNDEQIEQYNCTLLQLLLHNALQHIGRRVCKK</sequence>